<accession>A0ABS4X6B6</accession>
<dbReference type="RefSeq" id="WP_209904902.1">
    <property type="nucleotide sequence ID" value="NZ_BAAAJW010000001.1"/>
</dbReference>
<gene>
    <name evidence="2" type="ORF">JOF43_003995</name>
</gene>
<dbReference type="EMBL" id="JAGIOD010000002">
    <property type="protein sequence ID" value="MBP2384006.1"/>
    <property type="molecule type" value="Genomic_DNA"/>
</dbReference>
<evidence type="ECO:0000313" key="2">
    <source>
        <dbReference type="EMBL" id="MBP2384006.1"/>
    </source>
</evidence>
<keyword evidence="1" id="KW-0472">Membrane</keyword>
<protein>
    <submittedName>
        <fullName evidence="2">Uncharacterized protein</fullName>
    </submittedName>
</protein>
<comment type="caution">
    <text evidence="2">The sequence shown here is derived from an EMBL/GenBank/DDBJ whole genome shotgun (WGS) entry which is preliminary data.</text>
</comment>
<name>A0ABS4X6B6_9MICO</name>
<organism evidence="2 3">
    <name type="scientific">Brachybacterium sacelli</name>
    <dbReference type="NCBI Taxonomy" id="173364"/>
    <lineage>
        <taxon>Bacteria</taxon>
        <taxon>Bacillati</taxon>
        <taxon>Actinomycetota</taxon>
        <taxon>Actinomycetes</taxon>
        <taxon>Micrococcales</taxon>
        <taxon>Dermabacteraceae</taxon>
        <taxon>Brachybacterium</taxon>
    </lineage>
</organism>
<keyword evidence="1" id="KW-1133">Transmembrane helix</keyword>
<dbReference type="Proteomes" id="UP001519290">
    <property type="component" value="Unassembled WGS sequence"/>
</dbReference>
<keyword evidence="3" id="KW-1185">Reference proteome</keyword>
<evidence type="ECO:0000313" key="3">
    <source>
        <dbReference type="Proteomes" id="UP001519290"/>
    </source>
</evidence>
<reference evidence="2 3" key="1">
    <citation type="submission" date="2021-03" db="EMBL/GenBank/DDBJ databases">
        <title>Sequencing the genomes of 1000 actinobacteria strains.</title>
        <authorList>
            <person name="Klenk H.-P."/>
        </authorList>
    </citation>
    <scope>NUCLEOTIDE SEQUENCE [LARGE SCALE GENOMIC DNA]</scope>
    <source>
        <strain evidence="2 3">DSM 14566</strain>
    </source>
</reference>
<sequence>MTDPQRPAPTSNQPETSQKWAPWWIYLIVLLGANYLRALVLPGDSLPLPATVAIAVGQAAVLFVIVTAIWRLTRRGEE</sequence>
<proteinExistence type="predicted"/>
<feature type="transmembrane region" description="Helical" evidence="1">
    <location>
        <begin position="46"/>
        <end position="70"/>
    </location>
</feature>
<keyword evidence="1" id="KW-0812">Transmembrane</keyword>
<feature type="transmembrane region" description="Helical" evidence="1">
    <location>
        <begin position="21"/>
        <end position="40"/>
    </location>
</feature>
<evidence type="ECO:0000256" key="1">
    <source>
        <dbReference type="SAM" id="Phobius"/>
    </source>
</evidence>